<dbReference type="PANTHER" id="PTHR42792">
    <property type="entry name" value="FLAGELLIN"/>
    <property type="match status" value="1"/>
</dbReference>
<evidence type="ECO:0000313" key="7">
    <source>
        <dbReference type="EMBL" id="BAM02741.1"/>
    </source>
</evidence>
<keyword evidence="7" id="KW-0282">Flagellum</keyword>
<comment type="similarity">
    <text evidence="1 4">Belongs to the bacterial flagellin family.</text>
</comment>
<dbReference type="InterPro" id="IPR001492">
    <property type="entry name" value="Flagellin"/>
</dbReference>
<evidence type="ECO:0000256" key="2">
    <source>
        <dbReference type="ARBA" id="ARBA00022525"/>
    </source>
</evidence>
<dbReference type="PRINTS" id="PR00207">
    <property type="entry name" value="FLAGELLIN"/>
</dbReference>
<dbReference type="EMBL" id="AP012338">
    <property type="protein sequence ID" value="BAM02741.1"/>
    <property type="molecule type" value="Genomic_DNA"/>
</dbReference>
<dbReference type="RefSeq" id="WP_014435961.1">
    <property type="nucleotide sequence ID" value="NC_017080.1"/>
</dbReference>
<evidence type="ECO:0000259" key="6">
    <source>
        <dbReference type="Pfam" id="PF00700"/>
    </source>
</evidence>
<dbReference type="HOGENOM" id="CLU_011142_7_1_0"/>
<feature type="domain" description="Flagellin C-terminal" evidence="6">
    <location>
        <begin position="411"/>
        <end position="495"/>
    </location>
</feature>
<name>I0IBV3_PHYMF</name>
<dbReference type="Pfam" id="PF00669">
    <property type="entry name" value="Flagellin_N"/>
    <property type="match status" value="1"/>
</dbReference>
<dbReference type="STRING" id="1142394.PSMK_05820"/>
<dbReference type="Proteomes" id="UP000007881">
    <property type="component" value="Chromosome"/>
</dbReference>
<evidence type="ECO:0000313" key="8">
    <source>
        <dbReference type="Proteomes" id="UP000007881"/>
    </source>
</evidence>
<dbReference type="OrthoDB" id="9796789at2"/>
<dbReference type="AlphaFoldDB" id="I0IBV3"/>
<feature type="domain" description="Flagellin N-terminal" evidence="5">
    <location>
        <begin position="4"/>
        <end position="141"/>
    </location>
</feature>
<keyword evidence="7" id="KW-0966">Cell projection</keyword>
<dbReference type="SUPFAM" id="SSF64518">
    <property type="entry name" value="Phase 1 flagellin"/>
    <property type="match status" value="1"/>
</dbReference>
<keyword evidence="7" id="KW-0969">Cilium</keyword>
<dbReference type="eggNOG" id="COG1344">
    <property type="taxonomic scope" value="Bacteria"/>
</dbReference>
<evidence type="ECO:0000259" key="5">
    <source>
        <dbReference type="Pfam" id="PF00669"/>
    </source>
</evidence>
<keyword evidence="3 4" id="KW-0975">Bacterial flagellum</keyword>
<dbReference type="Gene3D" id="1.20.1330.10">
    <property type="entry name" value="f41 fragment of flagellin, N-terminal domain"/>
    <property type="match status" value="2"/>
</dbReference>
<dbReference type="GO" id="GO:0009288">
    <property type="term" value="C:bacterial-type flagellum"/>
    <property type="evidence" value="ECO:0007669"/>
    <property type="project" value="UniProtKB-SubCell"/>
</dbReference>
<dbReference type="InterPro" id="IPR001029">
    <property type="entry name" value="Flagellin_N"/>
</dbReference>
<keyword evidence="8" id="KW-1185">Reference proteome</keyword>
<protein>
    <recommendedName>
        <fullName evidence="4">Flagellin</fullName>
    </recommendedName>
</protein>
<dbReference type="InterPro" id="IPR010810">
    <property type="entry name" value="Flagellin_hook_IN_motif"/>
</dbReference>
<proteinExistence type="inferred from homology"/>
<evidence type="ECO:0000256" key="1">
    <source>
        <dbReference type="ARBA" id="ARBA00005709"/>
    </source>
</evidence>
<dbReference type="KEGG" id="phm:PSMK_05820"/>
<sequence length="495" mass="50095">MSRINTNVSSLLAQRSLGATNRTLNQSLERLSTGLRINRGADDPAGLIASENLRSQKVSITSAIDNAERAEQVVNIAEGGLGEINSLLLEVQSLVGASANEAGISDAEKEANQLEIDSIVQTIDRIASTTSFQGTKLLNGNYGFQTEAVDANVENITVNAAKIPFGESRDVEVLVTGEAQKGGVVLSFGGTEVSGTGGELFTIDVTGTGGSRQFTFASGTGIADISSAINTFSDVTGVTASASGTALNLSSEGFGSDDFVSIDVVNAAGLTGNVARLSGAAVQASDPGTTALADVTSPLRDEGVDVKATINGVNATGKGLEAKISTDFLDVAVELKESGNTVGKNEAATITGGGATFNLGPNVDIGNQVSIGINNVAARNLGRVGSDTLASLSSGSGLNVVDGDLTQAQKVVNAAITEVAGLRGRLGAFQKNTVGSTIRSLGVALENTSAAESSIRDTDFAAETAALTRAQVLQQAATSTLSLANSAPQSVLGLL</sequence>
<dbReference type="InterPro" id="IPR046358">
    <property type="entry name" value="Flagellin_C"/>
</dbReference>
<accession>I0IBV3</accession>
<gene>
    <name evidence="7" type="ordered locus">PSMK_05820</name>
</gene>
<dbReference type="GO" id="GO:0005576">
    <property type="term" value="C:extracellular region"/>
    <property type="evidence" value="ECO:0007669"/>
    <property type="project" value="UniProtKB-SubCell"/>
</dbReference>
<dbReference type="Gene3D" id="6.10.10.10">
    <property type="entry name" value="Flagellar export chaperone, C-terminal domain"/>
    <property type="match status" value="1"/>
</dbReference>
<evidence type="ECO:0000256" key="3">
    <source>
        <dbReference type="ARBA" id="ARBA00023143"/>
    </source>
</evidence>
<comment type="function">
    <text evidence="4">Flagellin is the subunit protein which polymerizes to form the filaments of bacterial flagella.</text>
</comment>
<comment type="subcellular location">
    <subcellularLocation>
        <location evidence="4">Secreted</location>
    </subcellularLocation>
    <subcellularLocation>
        <location evidence="4">Bacterial flagellum</location>
    </subcellularLocation>
</comment>
<reference evidence="7 8" key="1">
    <citation type="submission" date="2012-02" db="EMBL/GenBank/DDBJ databases">
        <title>Complete genome sequence of Phycisphaera mikurensis NBRC 102666.</title>
        <authorList>
            <person name="Ankai A."/>
            <person name="Hosoyama A."/>
            <person name="Terui Y."/>
            <person name="Sekine M."/>
            <person name="Fukai R."/>
            <person name="Kato Y."/>
            <person name="Nakamura S."/>
            <person name="Yamada-Narita S."/>
            <person name="Kawakoshi A."/>
            <person name="Fukunaga Y."/>
            <person name="Yamazaki S."/>
            <person name="Fujita N."/>
        </authorList>
    </citation>
    <scope>NUCLEOTIDE SEQUENCE [LARGE SCALE GENOMIC DNA]</scope>
    <source>
        <strain evidence="8">NBRC 102666 / KCTC 22515 / FYK2301M01</strain>
    </source>
</reference>
<dbReference type="Pfam" id="PF07196">
    <property type="entry name" value="Flagellin_IN"/>
    <property type="match status" value="1"/>
</dbReference>
<dbReference type="InterPro" id="IPR042187">
    <property type="entry name" value="Flagellin_C_sub2"/>
</dbReference>
<dbReference type="Pfam" id="PF00700">
    <property type="entry name" value="Flagellin_C"/>
    <property type="match status" value="1"/>
</dbReference>
<dbReference type="PANTHER" id="PTHR42792:SF2">
    <property type="entry name" value="FLAGELLIN"/>
    <property type="match status" value="1"/>
</dbReference>
<keyword evidence="2 4" id="KW-0964">Secreted</keyword>
<organism evidence="7 8">
    <name type="scientific">Phycisphaera mikurensis (strain NBRC 102666 / KCTC 22515 / FYK2301M01)</name>
    <dbReference type="NCBI Taxonomy" id="1142394"/>
    <lineage>
        <taxon>Bacteria</taxon>
        <taxon>Pseudomonadati</taxon>
        <taxon>Planctomycetota</taxon>
        <taxon>Phycisphaerae</taxon>
        <taxon>Phycisphaerales</taxon>
        <taxon>Phycisphaeraceae</taxon>
        <taxon>Phycisphaera</taxon>
    </lineage>
</organism>
<evidence type="ECO:0000256" key="4">
    <source>
        <dbReference type="RuleBase" id="RU362073"/>
    </source>
</evidence>
<dbReference type="GO" id="GO:0005198">
    <property type="term" value="F:structural molecule activity"/>
    <property type="evidence" value="ECO:0007669"/>
    <property type="project" value="UniProtKB-UniRule"/>
</dbReference>